<sequence length="147" mass="16569">MEKLKTIFICTLLLLPILLVLLFFDFILLNLFGLKYDSKGSLLIFFSIYLILEVPTSLVIGSSVKAFKTVGILRSSKGLLPFILNTAMTFFLISIIDYFMTSIIIPLKGIIIFSIISGLIGVLLRDNEPEPPDIDSEEFKKINNRFS</sequence>
<dbReference type="Proteomes" id="UP001202289">
    <property type="component" value="Unassembled WGS sequence"/>
</dbReference>
<comment type="caution">
    <text evidence="1">The sequence shown here is derived from an EMBL/GenBank/DDBJ whole genome shotgun (WGS) entry which is preliminary data.</text>
</comment>
<protein>
    <submittedName>
        <fullName evidence="1">Regulatory YrvL family protein</fullName>
    </submittedName>
</protein>
<keyword evidence="2" id="KW-1185">Reference proteome</keyword>
<name>A0ACC6A577_9BACI</name>
<organism evidence="1 2">
    <name type="scientific">Bacillus cytotoxicus</name>
    <dbReference type="NCBI Taxonomy" id="580165"/>
    <lineage>
        <taxon>Bacteria</taxon>
        <taxon>Bacillati</taxon>
        <taxon>Bacillota</taxon>
        <taxon>Bacilli</taxon>
        <taxon>Bacillales</taxon>
        <taxon>Bacillaceae</taxon>
        <taxon>Bacillus</taxon>
        <taxon>Bacillus cereus group</taxon>
    </lineage>
</organism>
<evidence type="ECO:0000313" key="1">
    <source>
        <dbReference type="EMBL" id="MCM3736010.1"/>
    </source>
</evidence>
<proteinExistence type="predicted"/>
<dbReference type="EMBL" id="JAMBOP010000008">
    <property type="protein sequence ID" value="MCM3736010.1"/>
    <property type="molecule type" value="Genomic_DNA"/>
</dbReference>
<evidence type="ECO:0000313" key="2">
    <source>
        <dbReference type="Proteomes" id="UP001202289"/>
    </source>
</evidence>
<gene>
    <name evidence="1" type="ORF">M3215_09290</name>
</gene>
<reference evidence="1" key="1">
    <citation type="submission" date="2022-05" db="EMBL/GenBank/DDBJ databases">
        <title>Comparative Genomics of Spacecraft Associated Microbes.</title>
        <authorList>
            <person name="Tran M.T."/>
            <person name="Wright A."/>
            <person name="Seuylemezian A."/>
            <person name="Eisen J."/>
            <person name="Coil D."/>
        </authorList>
    </citation>
    <scope>NUCLEOTIDE SEQUENCE</scope>
    <source>
        <strain evidence="1">FAIRING 10M-2.2</strain>
    </source>
</reference>
<accession>A0ACC6A577</accession>